<evidence type="ECO:0000313" key="4">
    <source>
        <dbReference type="Proteomes" id="UP000677803"/>
    </source>
</evidence>
<dbReference type="PANTHER" id="PTHR23279:SF36">
    <property type="entry name" value="DEFECTIVE PROBOSCIS EXTENSION RESPONSE 9, ISOFORM A"/>
    <property type="match status" value="1"/>
</dbReference>
<feature type="transmembrane region" description="Helical" evidence="1">
    <location>
        <begin position="153"/>
        <end position="174"/>
    </location>
</feature>
<dbReference type="PANTHER" id="PTHR23279">
    <property type="entry name" value="DEFECTIVE PROBOSCIS EXTENSION RESPONSE DPR -RELATED"/>
    <property type="match status" value="1"/>
</dbReference>
<dbReference type="InterPro" id="IPR003598">
    <property type="entry name" value="Ig_sub2"/>
</dbReference>
<dbReference type="GO" id="GO:0050808">
    <property type="term" value="P:synapse organization"/>
    <property type="evidence" value="ECO:0007669"/>
    <property type="project" value="TreeGrafter"/>
</dbReference>
<keyword evidence="4" id="KW-1185">Reference proteome</keyword>
<dbReference type="GO" id="GO:0032589">
    <property type="term" value="C:neuron projection membrane"/>
    <property type="evidence" value="ECO:0007669"/>
    <property type="project" value="TreeGrafter"/>
</dbReference>
<dbReference type="Gene3D" id="2.60.40.10">
    <property type="entry name" value="Immunoglobulins"/>
    <property type="match status" value="2"/>
</dbReference>
<keyword evidence="1" id="KW-1133">Transmembrane helix</keyword>
<dbReference type="InterPro" id="IPR013783">
    <property type="entry name" value="Ig-like_fold"/>
</dbReference>
<organism evidence="3 4">
    <name type="scientific">Menidia menidia</name>
    <name type="common">Atlantic silverside</name>
    <dbReference type="NCBI Taxonomy" id="238744"/>
    <lineage>
        <taxon>Eukaryota</taxon>
        <taxon>Metazoa</taxon>
        <taxon>Chordata</taxon>
        <taxon>Craniata</taxon>
        <taxon>Vertebrata</taxon>
        <taxon>Euteleostomi</taxon>
        <taxon>Actinopterygii</taxon>
        <taxon>Neopterygii</taxon>
        <taxon>Teleostei</taxon>
        <taxon>Neoteleostei</taxon>
        <taxon>Acanthomorphata</taxon>
        <taxon>Ovalentaria</taxon>
        <taxon>Atherinomorphae</taxon>
        <taxon>Atheriniformes</taxon>
        <taxon>Atherinopsidae</taxon>
        <taxon>Menidiinae</taxon>
        <taxon>Menidia</taxon>
    </lineage>
</organism>
<dbReference type="SMART" id="SM00408">
    <property type="entry name" value="IGc2"/>
    <property type="match status" value="2"/>
</dbReference>
<dbReference type="InterPro" id="IPR007110">
    <property type="entry name" value="Ig-like_dom"/>
</dbReference>
<comment type="caution">
    <text evidence="3">The sequence shown here is derived from an EMBL/GenBank/DDBJ whole genome shotgun (WGS) entry which is preliminary data.</text>
</comment>
<protein>
    <submittedName>
        <fullName evidence="3">(Atlantic silverside) hypothetical protein</fullName>
    </submittedName>
</protein>
<feature type="domain" description="Ig-like" evidence="2">
    <location>
        <begin position="11"/>
        <end position="138"/>
    </location>
</feature>
<dbReference type="SUPFAM" id="SSF48726">
    <property type="entry name" value="Immunoglobulin"/>
    <property type="match status" value="2"/>
</dbReference>
<dbReference type="InterPro" id="IPR037448">
    <property type="entry name" value="Zig-8"/>
</dbReference>
<keyword evidence="1" id="KW-0472">Membrane</keyword>
<gene>
    <name evidence="3" type="ORF">MMEN_LOCUS2351</name>
</gene>
<keyword evidence="1" id="KW-0812">Transmembrane</keyword>
<feature type="domain" description="Ig-like" evidence="2">
    <location>
        <begin position="156"/>
        <end position="269"/>
    </location>
</feature>
<dbReference type="SMART" id="SM00409">
    <property type="entry name" value="IG"/>
    <property type="match status" value="2"/>
</dbReference>
<dbReference type="OrthoDB" id="8915654at2759"/>
<proteinExistence type="predicted"/>
<dbReference type="EMBL" id="CAJRST010001113">
    <property type="protein sequence ID" value="CAG5865690.1"/>
    <property type="molecule type" value="Genomic_DNA"/>
</dbReference>
<dbReference type="InterPro" id="IPR013098">
    <property type="entry name" value="Ig_I-set"/>
</dbReference>
<accession>A0A8S4AFI9</accession>
<evidence type="ECO:0000256" key="1">
    <source>
        <dbReference type="SAM" id="Phobius"/>
    </source>
</evidence>
<dbReference type="InterPro" id="IPR036179">
    <property type="entry name" value="Ig-like_dom_sf"/>
</dbReference>
<dbReference type="AlphaFoldDB" id="A0A8S4AFI9"/>
<dbReference type="InterPro" id="IPR003599">
    <property type="entry name" value="Ig_sub"/>
</dbReference>
<name>A0A8S4AFI9_9TELE</name>
<feature type="transmembrane region" description="Helical" evidence="1">
    <location>
        <begin position="283"/>
        <end position="303"/>
    </location>
</feature>
<reference evidence="3" key="1">
    <citation type="submission" date="2021-05" db="EMBL/GenBank/DDBJ databases">
        <authorList>
            <person name="Tigano A."/>
        </authorList>
    </citation>
    <scope>NUCLEOTIDE SEQUENCE</scope>
</reference>
<sequence>MMKFQSNSGCPMVIMFSLNRAAVFFMQLFHMRMVFAATSIDYSRNMLAFRGSTVVLTCNISKSNQTKISWTNGRFKFARNNLDTPPSSNFSTKRVRIDPEMPTNLTIFHAHDDDEGIYKCEITDSGGVNSITWNVTVSENHEGSFLSKNIELILPPAAGLFLCCLTSAVCFCFCRNMLAIRGSPVVLTCNISKSNQTKISWTNGRFKFVRGNLDTPPSSNFSTKRVRIDPEMPTNLTILYAHDDDEGIYKCEITDREVVNSITWNVTVSENHEGIVLSKYIRFFWPVAVGLLLCCITSAVFFYM</sequence>
<dbReference type="Proteomes" id="UP000677803">
    <property type="component" value="Unassembled WGS sequence"/>
</dbReference>
<evidence type="ECO:0000313" key="3">
    <source>
        <dbReference type="EMBL" id="CAG5865690.1"/>
    </source>
</evidence>
<evidence type="ECO:0000259" key="2">
    <source>
        <dbReference type="PROSITE" id="PS50835"/>
    </source>
</evidence>
<feature type="non-terminal residue" evidence="3">
    <location>
        <position position="1"/>
    </location>
</feature>
<dbReference type="PROSITE" id="PS50835">
    <property type="entry name" value="IG_LIKE"/>
    <property type="match status" value="2"/>
</dbReference>
<dbReference type="Pfam" id="PF07679">
    <property type="entry name" value="I-set"/>
    <property type="match status" value="2"/>
</dbReference>